<organism evidence="1 2">
    <name type="scientific">Nocardiopsis gilva YIM 90087</name>
    <dbReference type="NCBI Taxonomy" id="1235441"/>
    <lineage>
        <taxon>Bacteria</taxon>
        <taxon>Bacillati</taxon>
        <taxon>Actinomycetota</taxon>
        <taxon>Actinomycetes</taxon>
        <taxon>Streptosporangiales</taxon>
        <taxon>Nocardiopsidaceae</taxon>
        <taxon>Nocardiopsis</taxon>
    </lineage>
</organism>
<keyword evidence="2" id="KW-1185">Reference proteome</keyword>
<gene>
    <name evidence="1" type="ORF">CDO52_21545</name>
</gene>
<name>A0A223SAA2_9ACTN</name>
<evidence type="ECO:0000313" key="2">
    <source>
        <dbReference type="Proteomes" id="UP000215005"/>
    </source>
</evidence>
<dbReference type="Proteomes" id="UP000215005">
    <property type="component" value="Chromosome"/>
</dbReference>
<dbReference type="EMBL" id="CP022753">
    <property type="protein sequence ID" value="ASU85033.1"/>
    <property type="molecule type" value="Genomic_DNA"/>
</dbReference>
<dbReference type="RefSeq" id="WP_017619805.1">
    <property type="nucleotide sequence ID" value="NZ_ANBG01000267.1"/>
</dbReference>
<dbReference type="OrthoDB" id="3211639at2"/>
<evidence type="ECO:0000313" key="1">
    <source>
        <dbReference type="EMBL" id="ASU85033.1"/>
    </source>
</evidence>
<accession>A0A223SAA2</accession>
<dbReference type="AlphaFoldDB" id="A0A223SAA2"/>
<dbReference type="KEGG" id="ngv:CDO52_21545"/>
<reference evidence="1 2" key="1">
    <citation type="submission" date="2017-08" db="EMBL/GenBank/DDBJ databases">
        <title>The complete genome sequence of Nocardiopsis gilva YIM 90087.</title>
        <authorList>
            <person name="Yin M."/>
            <person name="Tang S."/>
        </authorList>
    </citation>
    <scope>NUCLEOTIDE SEQUENCE [LARGE SCALE GENOMIC DNA]</scope>
    <source>
        <strain evidence="1 2">YIM 90087</strain>
    </source>
</reference>
<protein>
    <submittedName>
        <fullName evidence="1">Uncharacterized protein</fullName>
    </submittedName>
</protein>
<sequence>MSSMGMWIVGALPAEDATRLAEEMEGAPLPPGYADELNWWRTSGSEEPFFTSSQSDPSTSVPTPAAHRFAELVAAARLPDHTRDTAVDALGAAAEEERFTVTAREMDPAAALCHGLGPSGTAQLPGRFGEFALRPEAVGDALELAEEVLGATGDQRARVLEKVTEWASGMGDEPDLDAAELLDAPLRILHRAAALGVGAAGVTVEY</sequence>
<proteinExistence type="predicted"/>